<sequence length="276" mass="31227">MTVKPIQFGTGRQLTNLAYVQTLADFFSHYSQVPHIQIKIKTAQAVISQINAGFLPPKIDDLTITENDIELLQQHVLQQFPTDMAAGNQYWQELIEPLEMLDETLSELRDVLMTTFDMYHYPNEVFMHQLDAYIGQASVLEIMAGQGYLSAGLRALNPARELVATDDQSWEKQPGDHIMPVTDVLNMDALDALNKYGQASDVILMSWAPDTDDIDMQVLNWVRVNAPKAKLLVIGEKHGATNSREFWQEAQLTDLTELNDALTSFDLIDEKIYLAR</sequence>
<reference evidence="2" key="2">
    <citation type="submission" date="2014-04" db="EMBL/GenBank/DDBJ databases">
        <title>Complete genome of Weissella ceti strain WS08 isolated from diseased rainbow trout in Brazil.</title>
        <authorList>
            <person name="Figueiredo H.C.P."/>
            <person name="Leal C.A.G."/>
            <person name="Pereira F.L."/>
            <person name="Soares S.C."/>
            <person name="Dorella F.A."/>
            <person name="Carvalho A.F."/>
            <person name="Pereira U.P."/>
            <person name="Azevedo V.A.C."/>
        </authorList>
    </citation>
    <scope>NUCLEOTIDE SEQUENCE [LARGE SCALE GENOMIC DNA]</scope>
    <source>
        <strain evidence="2">WS08</strain>
    </source>
</reference>
<name>A0ABM5QTB4_9LACO</name>
<dbReference type="SUPFAM" id="SSF53335">
    <property type="entry name" value="S-adenosyl-L-methionine-dependent methyltransferases"/>
    <property type="match status" value="1"/>
</dbReference>
<evidence type="ECO:0000313" key="2">
    <source>
        <dbReference type="Proteomes" id="UP000028491"/>
    </source>
</evidence>
<gene>
    <name evidence="1" type="ORF">WS08_1118</name>
</gene>
<protein>
    <submittedName>
        <fullName evidence="1">SAM-dependent methyltransferase</fullName>
    </submittedName>
</protein>
<organism evidence="1 2">
    <name type="scientific">Weissella tructae</name>
    <dbReference type="NCBI Taxonomy" id="887702"/>
    <lineage>
        <taxon>Bacteria</taxon>
        <taxon>Bacillati</taxon>
        <taxon>Bacillota</taxon>
        <taxon>Bacilli</taxon>
        <taxon>Lactobacillales</taxon>
        <taxon>Lactobacillaceae</taxon>
        <taxon>Weissella</taxon>
    </lineage>
</organism>
<proteinExistence type="predicted"/>
<keyword evidence="1" id="KW-0489">Methyltransferase</keyword>
<dbReference type="EMBL" id="CP007588">
    <property type="protein sequence ID" value="AIG66057.1"/>
    <property type="molecule type" value="Genomic_DNA"/>
</dbReference>
<keyword evidence="1" id="KW-0808">Transferase</keyword>
<dbReference type="Proteomes" id="UP000028491">
    <property type="component" value="Chromosome"/>
</dbReference>
<dbReference type="GO" id="GO:0032259">
    <property type="term" value="P:methylation"/>
    <property type="evidence" value="ECO:0007669"/>
    <property type="project" value="UniProtKB-KW"/>
</dbReference>
<reference evidence="1 2" key="1">
    <citation type="journal article" date="2014" name="Genome Announc.">
        <title>Whole-Genome Sequence of Weissella ceti Strain WS08, Isolated from Diseased Rainbow Trout in Brazil.</title>
        <authorList>
            <person name="Figueiredo H.C."/>
            <person name="Leal G."/>
            <person name="Pereira F.L."/>
            <person name="Soares S.C."/>
            <person name="Dorella F.A."/>
            <person name="Carvalho A.F."/>
            <person name="Pereira U.P."/>
            <person name="Azevedo V.A."/>
        </authorList>
    </citation>
    <scope>NUCLEOTIDE SEQUENCE [LARGE SCALE GENOMIC DNA]</scope>
    <source>
        <strain evidence="1 2">WS08</strain>
    </source>
</reference>
<dbReference type="RefSeq" id="WP_009765062.1">
    <property type="nucleotide sequence ID" value="NZ_CP007588.1"/>
</dbReference>
<keyword evidence="2" id="KW-1185">Reference proteome</keyword>
<dbReference type="InterPro" id="IPR029063">
    <property type="entry name" value="SAM-dependent_MTases_sf"/>
</dbReference>
<dbReference type="GO" id="GO:0008168">
    <property type="term" value="F:methyltransferase activity"/>
    <property type="evidence" value="ECO:0007669"/>
    <property type="project" value="UniProtKB-KW"/>
</dbReference>
<accession>A0ABM5QTB4</accession>
<evidence type="ECO:0000313" key="1">
    <source>
        <dbReference type="EMBL" id="AIG66057.1"/>
    </source>
</evidence>